<reference evidence="1" key="2">
    <citation type="submission" date="2020-09" db="EMBL/GenBank/DDBJ databases">
        <authorList>
            <person name="Sun Q."/>
            <person name="Ohkuma M."/>
        </authorList>
    </citation>
    <scope>NUCLEOTIDE SEQUENCE</scope>
    <source>
        <strain evidence="1">JCM 4403</strain>
    </source>
</reference>
<dbReference type="EMBL" id="BMTU01000002">
    <property type="protein sequence ID" value="GGQ69808.1"/>
    <property type="molecule type" value="Genomic_DNA"/>
</dbReference>
<protein>
    <recommendedName>
        <fullName evidence="3">Leucine rich repeat variant</fullName>
    </recommendedName>
</protein>
<dbReference type="AlphaFoldDB" id="A0A918EUF1"/>
<comment type="caution">
    <text evidence="1">The sequence shown here is derived from an EMBL/GenBank/DDBJ whole genome shotgun (WGS) entry which is preliminary data.</text>
</comment>
<sequence>MRMDHVRCGLAVNPALPLELVDRLITVADEDIAGSLAERVDLRHEQAVALAARVGEAAERLCRNGVLTAADIDPATAPEAALALLDEGTGPEEWARHFAADPDPERRMKLAACPGLPSGVRKVLAADPDVRVVAELALWTTPDTAARLARHRHAEVRRAVAANESTPARVLTALVTGEGLPPADRCSVCDGEVTPSAHGERCDCCPRPGAFCTGSHESTVRETIEAALGNPATPAATVVRFATGASVVLRYGLAARSGLPRETAARLAQDALPGVRAELAANPAIGEPLMRALAADPFTEVRRGVAHNPLVPLDVLCGLAGTVRIGPTLLPRIAAAAPVEVDALAASPNPAMRMFLAERRDLPAAIRDALADDPDAKVVKSVAPHPGLSEKQLRGMVVRHGTQVVARVAANPDASPLLLEQLAAHDPPVPKALREIARHRHASGAALLACLTDARARATAAGHPSLPPPVVAALLSDDDWRVVEAAAANPSLPPTMMERLVTDPDVGRWAGGVVT</sequence>
<keyword evidence="2" id="KW-1185">Reference proteome</keyword>
<proteinExistence type="predicted"/>
<dbReference type="Gene3D" id="1.25.10.10">
    <property type="entry name" value="Leucine-rich Repeat Variant"/>
    <property type="match status" value="2"/>
</dbReference>
<evidence type="ECO:0000313" key="1">
    <source>
        <dbReference type="EMBL" id="GGQ69808.1"/>
    </source>
</evidence>
<name>A0A918EUF1_9ACTN</name>
<dbReference type="Proteomes" id="UP000656732">
    <property type="component" value="Unassembled WGS sequence"/>
</dbReference>
<reference evidence="1" key="1">
    <citation type="journal article" date="2014" name="Int. J. Syst. Evol. Microbiol.">
        <title>Complete genome sequence of Corynebacterium casei LMG S-19264T (=DSM 44701T), isolated from a smear-ripened cheese.</title>
        <authorList>
            <consortium name="US DOE Joint Genome Institute (JGI-PGF)"/>
            <person name="Walter F."/>
            <person name="Albersmeier A."/>
            <person name="Kalinowski J."/>
            <person name="Ruckert C."/>
        </authorList>
    </citation>
    <scope>NUCLEOTIDE SEQUENCE</scope>
    <source>
        <strain evidence="1">JCM 4403</strain>
    </source>
</reference>
<organism evidence="1 2">
    <name type="scientific">Streptomyces pilosus</name>
    <dbReference type="NCBI Taxonomy" id="28893"/>
    <lineage>
        <taxon>Bacteria</taxon>
        <taxon>Bacillati</taxon>
        <taxon>Actinomycetota</taxon>
        <taxon>Actinomycetes</taxon>
        <taxon>Kitasatosporales</taxon>
        <taxon>Streptomycetaceae</taxon>
        <taxon>Streptomyces</taxon>
    </lineage>
</organism>
<gene>
    <name evidence="1" type="ORF">GCM10010280_15270</name>
</gene>
<accession>A0A918EUF1</accession>
<evidence type="ECO:0000313" key="2">
    <source>
        <dbReference type="Proteomes" id="UP000656732"/>
    </source>
</evidence>
<evidence type="ECO:0008006" key="3">
    <source>
        <dbReference type="Google" id="ProtNLM"/>
    </source>
</evidence>
<dbReference type="InterPro" id="IPR011989">
    <property type="entry name" value="ARM-like"/>
</dbReference>